<comment type="similarity">
    <text evidence="7">Belongs to the binding-protein-dependent transport system permease family.</text>
</comment>
<keyword evidence="6 7" id="KW-0472">Membrane</keyword>
<dbReference type="InterPro" id="IPR000515">
    <property type="entry name" value="MetI-like"/>
</dbReference>
<keyword evidence="2 7" id="KW-0813">Transport</keyword>
<feature type="domain" description="ABC transmembrane type-1" evidence="8">
    <location>
        <begin position="51"/>
        <end position="231"/>
    </location>
</feature>
<keyword evidence="5 7" id="KW-1133">Transmembrane helix</keyword>
<feature type="transmembrane region" description="Helical" evidence="7">
    <location>
        <begin position="89"/>
        <end position="111"/>
    </location>
</feature>
<sequence>MRAVISLLVFVALWWGAVWVFGVPEYLVPSPPTLAAKFWFLTTQAGLFSHVPVTLMEIVLGFVIGTVLGIGLAVLFVRVPLLEIVMNPLIIFVQTAPKIAIAPLLLLWLGLGATPKVVLVAIVVFFPVLSNMISALRTIDPNLLALARILRMSTWSRLWRIELPQALPLLFTGMKVGITLAVTAAVIGELMGARAGLGYLLSLGQETSDIGLVLISVTLLSLLGYALFMAVDHVERRMLRWHESTDARERLALEAG</sequence>
<evidence type="ECO:0000256" key="6">
    <source>
        <dbReference type="ARBA" id="ARBA00023136"/>
    </source>
</evidence>
<dbReference type="GO" id="GO:0005886">
    <property type="term" value="C:plasma membrane"/>
    <property type="evidence" value="ECO:0007669"/>
    <property type="project" value="UniProtKB-SubCell"/>
</dbReference>
<proteinExistence type="inferred from homology"/>
<evidence type="ECO:0000256" key="3">
    <source>
        <dbReference type="ARBA" id="ARBA00022475"/>
    </source>
</evidence>
<feature type="transmembrane region" description="Helical" evidence="7">
    <location>
        <begin position="210"/>
        <end position="231"/>
    </location>
</feature>
<evidence type="ECO:0000259" key="8">
    <source>
        <dbReference type="PROSITE" id="PS50928"/>
    </source>
</evidence>
<comment type="subcellular location">
    <subcellularLocation>
        <location evidence="1 7">Cell membrane</location>
        <topology evidence="1 7">Multi-pass membrane protein</topology>
    </subcellularLocation>
</comment>
<dbReference type="PANTHER" id="PTHR30151">
    <property type="entry name" value="ALKANE SULFONATE ABC TRANSPORTER-RELATED, MEMBRANE SUBUNIT"/>
    <property type="match status" value="1"/>
</dbReference>
<feature type="transmembrane region" description="Helical" evidence="7">
    <location>
        <begin position="58"/>
        <end position="77"/>
    </location>
</feature>
<feature type="transmembrane region" description="Helical" evidence="7">
    <location>
        <begin position="166"/>
        <end position="190"/>
    </location>
</feature>
<dbReference type="EMBL" id="FXBL01000004">
    <property type="protein sequence ID" value="SMH56495.1"/>
    <property type="molecule type" value="Genomic_DNA"/>
</dbReference>
<dbReference type="CDD" id="cd06261">
    <property type="entry name" value="TM_PBP2"/>
    <property type="match status" value="1"/>
</dbReference>
<dbReference type="PANTHER" id="PTHR30151:SF20">
    <property type="entry name" value="ABC TRANSPORTER PERMEASE PROTEIN HI_0355-RELATED"/>
    <property type="match status" value="1"/>
</dbReference>
<keyword evidence="3" id="KW-1003">Cell membrane</keyword>
<name>A0A1X7PWB0_9HYPH</name>
<evidence type="ECO:0000313" key="10">
    <source>
        <dbReference type="Proteomes" id="UP000193083"/>
    </source>
</evidence>
<dbReference type="SUPFAM" id="SSF161098">
    <property type="entry name" value="MetI-like"/>
    <property type="match status" value="1"/>
</dbReference>
<reference evidence="9 10" key="1">
    <citation type="submission" date="2017-04" db="EMBL/GenBank/DDBJ databases">
        <authorList>
            <person name="Afonso C.L."/>
            <person name="Miller P.J."/>
            <person name="Scott M.A."/>
            <person name="Spackman E."/>
            <person name="Goraichik I."/>
            <person name="Dimitrov K.M."/>
            <person name="Suarez D.L."/>
            <person name="Swayne D.E."/>
        </authorList>
    </citation>
    <scope>NUCLEOTIDE SEQUENCE [LARGE SCALE GENOMIC DNA]</scope>
    <source>
        <strain evidence="9 10">B5P</strain>
    </source>
</reference>
<evidence type="ECO:0000256" key="1">
    <source>
        <dbReference type="ARBA" id="ARBA00004651"/>
    </source>
</evidence>
<gene>
    <name evidence="9" type="ORF">SAMN02982922_5563</name>
</gene>
<keyword evidence="4 7" id="KW-0812">Transmembrane</keyword>
<evidence type="ECO:0000256" key="4">
    <source>
        <dbReference type="ARBA" id="ARBA00022692"/>
    </source>
</evidence>
<organism evidence="9 10">
    <name type="scientific">Mesorhizobium australicum</name>
    <dbReference type="NCBI Taxonomy" id="536018"/>
    <lineage>
        <taxon>Bacteria</taxon>
        <taxon>Pseudomonadati</taxon>
        <taxon>Pseudomonadota</taxon>
        <taxon>Alphaproteobacteria</taxon>
        <taxon>Hyphomicrobiales</taxon>
        <taxon>Phyllobacteriaceae</taxon>
        <taxon>Mesorhizobium</taxon>
    </lineage>
</organism>
<dbReference type="Pfam" id="PF00528">
    <property type="entry name" value="BPD_transp_1"/>
    <property type="match status" value="1"/>
</dbReference>
<dbReference type="PROSITE" id="PS50928">
    <property type="entry name" value="ABC_TM1"/>
    <property type="match status" value="1"/>
</dbReference>
<evidence type="ECO:0000256" key="7">
    <source>
        <dbReference type="RuleBase" id="RU363032"/>
    </source>
</evidence>
<dbReference type="GO" id="GO:0055085">
    <property type="term" value="P:transmembrane transport"/>
    <property type="evidence" value="ECO:0007669"/>
    <property type="project" value="InterPro"/>
</dbReference>
<evidence type="ECO:0000313" key="9">
    <source>
        <dbReference type="EMBL" id="SMH56495.1"/>
    </source>
</evidence>
<evidence type="ECO:0000256" key="2">
    <source>
        <dbReference type="ARBA" id="ARBA00022448"/>
    </source>
</evidence>
<feature type="transmembrane region" description="Helical" evidence="7">
    <location>
        <begin position="117"/>
        <end position="136"/>
    </location>
</feature>
<dbReference type="Proteomes" id="UP000193083">
    <property type="component" value="Unassembled WGS sequence"/>
</dbReference>
<protein>
    <submittedName>
        <fullName evidence="9">NitT/TauT family transport system permease protein</fullName>
    </submittedName>
</protein>
<keyword evidence="10" id="KW-1185">Reference proteome</keyword>
<dbReference type="OrthoDB" id="9786495at2"/>
<evidence type="ECO:0000256" key="5">
    <source>
        <dbReference type="ARBA" id="ARBA00022989"/>
    </source>
</evidence>
<dbReference type="Gene3D" id="1.10.3720.10">
    <property type="entry name" value="MetI-like"/>
    <property type="match status" value="1"/>
</dbReference>
<dbReference type="InterPro" id="IPR035906">
    <property type="entry name" value="MetI-like_sf"/>
</dbReference>
<accession>A0A1X7PWB0</accession>
<dbReference type="AlphaFoldDB" id="A0A1X7PWB0"/>